<gene>
    <name evidence="3" type="ORF">FGO68_gene8909</name>
</gene>
<dbReference type="CDD" id="cd00063">
    <property type="entry name" value="FN3"/>
    <property type="match status" value="1"/>
</dbReference>
<feature type="domain" description="Fibronectin type-III" evidence="2">
    <location>
        <begin position="515"/>
        <end position="620"/>
    </location>
</feature>
<reference evidence="3" key="1">
    <citation type="submission" date="2019-06" db="EMBL/GenBank/DDBJ databases">
        <authorList>
            <person name="Zheng W."/>
        </authorList>
    </citation>
    <scope>NUCLEOTIDE SEQUENCE</scope>
    <source>
        <strain evidence="3">QDHG01</strain>
    </source>
</reference>
<evidence type="ECO:0000313" key="3">
    <source>
        <dbReference type="EMBL" id="TNV83128.1"/>
    </source>
</evidence>
<feature type="region of interest" description="Disordered" evidence="1">
    <location>
        <begin position="448"/>
        <end position="496"/>
    </location>
</feature>
<feature type="compositionally biased region" description="Polar residues" evidence="1">
    <location>
        <begin position="448"/>
        <end position="461"/>
    </location>
</feature>
<dbReference type="EMBL" id="RRYP01004142">
    <property type="protein sequence ID" value="TNV83128.1"/>
    <property type="molecule type" value="Genomic_DNA"/>
</dbReference>
<feature type="compositionally biased region" description="Low complexity" evidence="1">
    <location>
        <begin position="484"/>
        <end position="493"/>
    </location>
</feature>
<dbReference type="InterPro" id="IPR003961">
    <property type="entry name" value="FN3_dom"/>
</dbReference>
<dbReference type="Pfam" id="PF00041">
    <property type="entry name" value="fn3"/>
    <property type="match status" value="1"/>
</dbReference>
<dbReference type="Proteomes" id="UP000785679">
    <property type="component" value="Unassembled WGS sequence"/>
</dbReference>
<protein>
    <recommendedName>
        <fullName evidence="2">Fibronectin type-III domain-containing protein</fullName>
    </recommendedName>
</protein>
<dbReference type="InterPro" id="IPR013783">
    <property type="entry name" value="Ig-like_fold"/>
</dbReference>
<dbReference type="SMART" id="SM00060">
    <property type="entry name" value="FN3"/>
    <property type="match status" value="1"/>
</dbReference>
<dbReference type="AlphaFoldDB" id="A0A8J8NXR4"/>
<dbReference type="InterPro" id="IPR036116">
    <property type="entry name" value="FN3_sf"/>
</dbReference>
<sequence length="815" mass="93236">MDDYDPQFTTFENQHEVNSKFTSQIDIFEQILESLSKYHHICQLCLEVQASSQCQDCKGDITLYCNECFEHQHSRGIMKSHAPRTLQEDEFEFCALHQNIDYCLTCKLIICNECEQHPIEHDLCNKCDDFGQIEIREKTDKIREEIKKCQIVLIQIKNEQASEVADIDQEFEIYIREIKNLKQKEFETVERKYFEEIKLVKDQLGSLSKTLRLANQLEHLIKRNSGLGSIKNYIPDYSTDHKFQPLKKSKEGIQQMVHSLIQQKLYVLQSTEESQKPIIQLDESIEGGQSNTILQENDQTSQEIEGLLKLEMNKYERQSIIQKSPNMPSEDHMTLKNLALGIDDGKSRQNSRQFMGQTTQNYSLKSLIIQPTSIKRTINQNAQNLQVIQDVKAQPTMQLRRNSSKSPISQQISNPAMIQPLLTSRATSNNQLKGRQFQFSNYSSVGNLQNLKGNSENQNKENGGCGGAQTSRKRDQSSNNMSSTRRLQLQQTQAEREAEEQLRQMKQMTEQLNANPMIKRRFTQISATSNAVQVVWGHPDEFTNIDKRALSYELQYGVGIKVSKVEQFKKIYGGRAHKCIITDLQPKTNYRFRVVAISQSQSEFIKGEWSDPMSVMTKEPQCFDQSSFGNCAQFIVKNYTGQNPQTEKFINFLQAGTITGAFGYSFGEHLWAISVRFEESVNLSNMEQSGIMLIGVVNKRSNKVIGSVINYTLTGGEIKVRVFIDTGKRTLTVYSSIRPEGEVFSDLPKDGIYFPAIQNKNMKFNVAGAKLLVSCNFDLKVPTDRSQLSFKQQAETSEISNQLSNLSKYFPPSEL</sequence>
<accession>A0A8J8NXR4</accession>
<dbReference type="OrthoDB" id="313229at2759"/>
<evidence type="ECO:0000259" key="2">
    <source>
        <dbReference type="PROSITE" id="PS50853"/>
    </source>
</evidence>
<comment type="caution">
    <text evidence="3">The sequence shown here is derived from an EMBL/GenBank/DDBJ whole genome shotgun (WGS) entry which is preliminary data.</text>
</comment>
<organism evidence="3 4">
    <name type="scientific">Halteria grandinella</name>
    <dbReference type="NCBI Taxonomy" id="5974"/>
    <lineage>
        <taxon>Eukaryota</taxon>
        <taxon>Sar</taxon>
        <taxon>Alveolata</taxon>
        <taxon>Ciliophora</taxon>
        <taxon>Intramacronucleata</taxon>
        <taxon>Spirotrichea</taxon>
        <taxon>Stichotrichia</taxon>
        <taxon>Sporadotrichida</taxon>
        <taxon>Halteriidae</taxon>
        <taxon>Halteria</taxon>
    </lineage>
</organism>
<dbReference type="CDD" id="cd19757">
    <property type="entry name" value="Bbox1"/>
    <property type="match status" value="1"/>
</dbReference>
<name>A0A8J8NXR4_HALGN</name>
<keyword evidence="4" id="KW-1185">Reference proteome</keyword>
<evidence type="ECO:0000313" key="4">
    <source>
        <dbReference type="Proteomes" id="UP000785679"/>
    </source>
</evidence>
<dbReference type="Gene3D" id="2.60.40.10">
    <property type="entry name" value="Immunoglobulins"/>
    <property type="match status" value="1"/>
</dbReference>
<proteinExistence type="predicted"/>
<dbReference type="SUPFAM" id="SSF49265">
    <property type="entry name" value="Fibronectin type III"/>
    <property type="match status" value="1"/>
</dbReference>
<evidence type="ECO:0000256" key="1">
    <source>
        <dbReference type="SAM" id="MobiDB-lite"/>
    </source>
</evidence>
<dbReference type="PROSITE" id="PS50853">
    <property type="entry name" value="FN3"/>
    <property type="match status" value="1"/>
</dbReference>